<comment type="catalytic activity">
    <reaction evidence="1">
        <text>Endonucleolytic cleavage of RNA, removing extra 3' nucleotides from tRNA precursor, generating 3' termini of tRNAs. A 3'-hydroxy group is left at the tRNA terminus and a 5'-phosphoryl group is left at the trailer molecule.</text>
        <dbReference type="EC" id="3.1.26.11"/>
    </reaction>
</comment>
<dbReference type="GO" id="GO:0042781">
    <property type="term" value="F:3'-tRNA processing endoribonuclease activity"/>
    <property type="evidence" value="ECO:0007669"/>
    <property type="project" value="UniProtKB-EC"/>
</dbReference>
<gene>
    <name evidence="11" type="ORF">D5086_0000019980</name>
</gene>
<evidence type="ECO:0000256" key="2">
    <source>
        <dbReference type="ARBA" id="ARBA00001947"/>
    </source>
</evidence>
<dbReference type="SUPFAM" id="SSF56281">
    <property type="entry name" value="Metallo-hydrolase/oxidoreductase"/>
    <property type="match status" value="1"/>
</dbReference>
<dbReference type="InterPro" id="IPR047151">
    <property type="entry name" value="RNZ2-like"/>
</dbReference>
<keyword evidence="6" id="KW-0540">Nuclease</keyword>
<dbReference type="Gene3D" id="3.60.15.10">
    <property type="entry name" value="Ribonuclease Z/Hydroxyacylglutathione hydrolase-like"/>
    <property type="match status" value="1"/>
</dbReference>
<dbReference type="EC" id="3.1.26.11" evidence="4"/>
<dbReference type="GO" id="GO:1990180">
    <property type="term" value="P:mitochondrial tRNA 3'-end processing"/>
    <property type="evidence" value="ECO:0007669"/>
    <property type="project" value="TreeGrafter"/>
</dbReference>
<comment type="similarity">
    <text evidence="3">Belongs to the RNase Z family.</text>
</comment>
<dbReference type="GO" id="GO:0046872">
    <property type="term" value="F:metal ion binding"/>
    <property type="evidence" value="ECO:0007669"/>
    <property type="project" value="UniProtKB-KW"/>
</dbReference>
<evidence type="ECO:0000313" key="11">
    <source>
        <dbReference type="EMBL" id="TKS17167.1"/>
    </source>
</evidence>
<dbReference type="InterPro" id="IPR036866">
    <property type="entry name" value="RibonucZ/Hydroxyglut_hydro"/>
</dbReference>
<dbReference type="EMBL" id="RCHU01000045">
    <property type="protein sequence ID" value="TKS17167.1"/>
    <property type="molecule type" value="Genomic_DNA"/>
</dbReference>
<name>A0A4U5R4Q8_POPAL</name>
<protein>
    <recommendedName>
        <fullName evidence="4">ribonuclease Z</fullName>
        <ecNumber evidence="4">3.1.26.11</ecNumber>
    </recommendedName>
</protein>
<dbReference type="STRING" id="43335.A0A4U5R4Q8"/>
<comment type="caution">
    <text evidence="11">The sequence shown here is derived from an EMBL/GenBank/DDBJ whole genome shotgun (WGS) entry which is preliminary data.</text>
</comment>
<sequence>MKCSPLLLQGPVSKLCQSIFAEHLLKFNLSPHAHLGLDKSNVPSLIAHSDVINELLIDIPEIVDAAQHVNKYGKEGADNAVRNLTCVWISRIQADHHAGERNNSAEKVIPGWKLVDSGDTRPCLELIEAVHGATILAHEATFEDGMLREAVARNDSTTKEAIGAGDSADAYRLILTHFSLRYPKIPSLDEISIQ</sequence>
<evidence type="ECO:0000256" key="10">
    <source>
        <dbReference type="ARBA" id="ARBA00022833"/>
    </source>
</evidence>
<keyword evidence="10" id="KW-0862">Zinc</keyword>
<dbReference type="PANTHER" id="PTHR12553:SF72">
    <property type="entry name" value="RIBONUCLEASE Z"/>
    <property type="match status" value="1"/>
</dbReference>
<keyword evidence="5" id="KW-0819">tRNA processing</keyword>
<keyword evidence="8" id="KW-0255">Endonuclease</keyword>
<dbReference type="GO" id="GO:0005739">
    <property type="term" value="C:mitochondrion"/>
    <property type="evidence" value="ECO:0007669"/>
    <property type="project" value="TreeGrafter"/>
</dbReference>
<evidence type="ECO:0000256" key="1">
    <source>
        <dbReference type="ARBA" id="ARBA00000402"/>
    </source>
</evidence>
<evidence type="ECO:0000256" key="5">
    <source>
        <dbReference type="ARBA" id="ARBA00022694"/>
    </source>
</evidence>
<evidence type="ECO:0000256" key="4">
    <source>
        <dbReference type="ARBA" id="ARBA00012477"/>
    </source>
</evidence>
<dbReference type="PANTHER" id="PTHR12553">
    <property type="entry name" value="ZINC PHOSPHODIESTERASE ELAC PROTEIN 2"/>
    <property type="match status" value="1"/>
</dbReference>
<evidence type="ECO:0000256" key="3">
    <source>
        <dbReference type="ARBA" id="ARBA00007823"/>
    </source>
</evidence>
<keyword evidence="7" id="KW-0479">Metal-binding</keyword>
<evidence type="ECO:0000256" key="7">
    <source>
        <dbReference type="ARBA" id="ARBA00022723"/>
    </source>
</evidence>
<accession>A0A4U5R4Q8</accession>
<evidence type="ECO:0000256" key="6">
    <source>
        <dbReference type="ARBA" id="ARBA00022722"/>
    </source>
</evidence>
<comment type="cofactor">
    <cofactor evidence="2">
        <name>Zn(2+)</name>
        <dbReference type="ChEBI" id="CHEBI:29105"/>
    </cofactor>
</comment>
<reference evidence="11" key="1">
    <citation type="submission" date="2018-10" db="EMBL/GenBank/DDBJ databases">
        <title>Population genomic analysis revealed the cold adaptation of white poplar.</title>
        <authorList>
            <person name="Liu Y.-J."/>
        </authorList>
    </citation>
    <scope>NUCLEOTIDE SEQUENCE [LARGE SCALE GENOMIC DNA]</scope>
    <source>
        <strain evidence="11">PAL-ZL1</strain>
    </source>
</reference>
<evidence type="ECO:0000256" key="8">
    <source>
        <dbReference type="ARBA" id="ARBA00022759"/>
    </source>
</evidence>
<evidence type="ECO:0000256" key="9">
    <source>
        <dbReference type="ARBA" id="ARBA00022801"/>
    </source>
</evidence>
<proteinExistence type="inferred from homology"/>
<organism evidence="11">
    <name type="scientific">Populus alba</name>
    <name type="common">White poplar</name>
    <dbReference type="NCBI Taxonomy" id="43335"/>
    <lineage>
        <taxon>Eukaryota</taxon>
        <taxon>Viridiplantae</taxon>
        <taxon>Streptophyta</taxon>
        <taxon>Embryophyta</taxon>
        <taxon>Tracheophyta</taxon>
        <taxon>Spermatophyta</taxon>
        <taxon>Magnoliopsida</taxon>
        <taxon>eudicotyledons</taxon>
        <taxon>Gunneridae</taxon>
        <taxon>Pentapetalae</taxon>
        <taxon>rosids</taxon>
        <taxon>fabids</taxon>
        <taxon>Malpighiales</taxon>
        <taxon>Salicaceae</taxon>
        <taxon>Saliceae</taxon>
        <taxon>Populus</taxon>
    </lineage>
</organism>
<keyword evidence="9" id="KW-0378">Hydrolase</keyword>
<dbReference type="AlphaFoldDB" id="A0A4U5R4Q8"/>